<evidence type="ECO:0000313" key="2">
    <source>
        <dbReference type="EMBL" id="KAK9011385.1"/>
    </source>
</evidence>
<keyword evidence="3" id="KW-1185">Reference proteome</keyword>
<sequence length="91" mass="9960">MAVNSSSEMSFGSKNSNELNDKPSSIQSLMPIELGPIGCGFKGSISKAKLSTDAQSKLMDPLSSSPCDDPENEELRMELETIKLQYQEEMK</sequence>
<organism evidence="2 3">
    <name type="scientific">Hibiscus sabdariffa</name>
    <name type="common">roselle</name>
    <dbReference type="NCBI Taxonomy" id="183260"/>
    <lineage>
        <taxon>Eukaryota</taxon>
        <taxon>Viridiplantae</taxon>
        <taxon>Streptophyta</taxon>
        <taxon>Embryophyta</taxon>
        <taxon>Tracheophyta</taxon>
        <taxon>Spermatophyta</taxon>
        <taxon>Magnoliopsida</taxon>
        <taxon>eudicotyledons</taxon>
        <taxon>Gunneridae</taxon>
        <taxon>Pentapetalae</taxon>
        <taxon>rosids</taxon>
        <taxon>malvids</taxon>
        <taxon>Malvales</taxon>
        <taxon>Malvaceae</taxon>
        <taxon>Malvoideae</taxon>
        <taxon>Hibiscus</taxon>
    </lineage>
</organism>
<comment type="caution">
    <text evidence="2">The sequence shown here is derived from an EMBL/GenBank/DDBJ whole genome shotgun (WGS) entry which is preliminary data.</text>
</comment>
<dbReference type="EMBL" id="JBBPBN010000023">
    <property type="protein sequence ID" value="KAK9011385.1"/>
    <property type="molecule type" value="Genomic_DNA"/>
</dbReference>
<protein>
    <submittedName>
        <fullName evidence="2">Uncharacterized protein</fullName>
    </submittedName>
</protein>
<name>A0ABR2REL5_9ROSI</name>
<feature type="region of interest" description="Disordered" evidence="1">
    <location>
        <begin position="1"/>
        <end position="24"/>
    </location>
</feature>
<dbReference type="Proteomes" id="UP001396334">
    <property type="component" value="Unassembled WGS sequence"/>
</dbReference>
<gene>
    <name evidence="2" type="ORF">V6N11_044237</name>
</gene>
<evidence type="ECO:0000313" key="3">
    <source>
        <dbReference type="Proteomes" id="UP001396334"/>
    </source>
</evidence>
<reference evidence="2 3" key="1">
    <citation type="journal article" date="2024" name="G3 (Bethesda)">
        <title>Genome assembly of Hibiscus sabdariffa L. provides insights into metabolisms of medicinal natural products.</title>
        <authorList>
            <person name="Kim T."/>
        </authorList>
    </citation>
    <scope>NUCLEOTIDE SEQUENCE [LARGE SCALE GENOMIC DNA]</scope>
    <source>
        <strain evidence="2">TK-2024</strain>
        <tissue evidence="2">Old leaves</tissue>
    </source>
</reference>
<accession>A0ABR2REL5</accession>
<proteinExistence type="predicted"/>
<feature type="region of interest" description="Disordered" evidence="1">
    <location>
        <begin position="52"/>
        <end position="71"/>
    </location>
</feature>
<evidence type="ECO:0000256" key="1">
    <source>
        <dbReference type="SAM" id="MobiDB-lite"/>
    </source>
</evidence>